<evidence type="ECO:0000256" key="4">
    <source>
        <dbReference type="ARBA" id="ARBA00022833"/>
    </source>
</evidence>
<dbReference type="OrthoDB" id="10057873at2759"/>
<dbReference type="PANTHER" id="PTHR46481:SF10">
    <property type="entry name" value="ZINC FINGER BED DOMAIN-CONTAINING PROTEIN 39"/>
    <property type="match status" value="1"/>
</dbReference>
<keyword evidence="3" id="KW-0863">Zinc-finger</keyword>
<dbReference type="Proteomes" id="UP000789759">
    <property type="component" value="Unassembled WGS sequence"/>
</dbReference>
<feature type="non-terminal residue" evidence="6">
    <location>
        <position position="1"/>
    </location>
</feature>
<evidence type="ECO:0000256" key="1">
    <source>
        <dbReference type="ARBA" id="ARBA00004123"/>
    </source>
</evidence>
<evidence type="ECO:0000256" key="3">
    <source>
        <dbReference type="ARBA" id="ARBA00022771"/>
    </source>
</evidence>
<dbReference type="EMBL" id="CAJVQA010063785">
    <property type="protein sequence ID" value="CAG8830304.1"/>
    <property type="molecule type" value="Genomic_DNA"/>
</dbReference>
<evidence type="ECO:0000313" key="6">
    <source>
        <dbReference type="EMBL" id="CAG8830304.1"/>
    </source>
</evidence>
<dbReference type="SUPFAM" id="SSF53098">
    <property type="entry name" value="Ribonuclease H-like"/>
    <property type="match status" value="1"/>
</dbReference>
<dbReference type="AlphaFoldDB" id="A0A9N9KJD9"/>
<organism evidence="6 7">
    <name type="scientific">Cetraspora pellucida</name>
    <dbReference type="NCBI Taxonomy" id="1433469"/>
    <lineage>
        <taxon>Eukaryota</taxon>
        <taxon>Fungi</taxon>
        <taxon>Fungi incertae sedis</taxon>
        <taxon>Mucoromycota</taxon>
        <taxon>Glomeromycotina</taxon>
        <taxon>Glomeromycetes</taxon>
        <taxon>Diversisporales</taxon>
        <taxon>Gigasporaceae</taxon>
        <taxon>Cetraspora</taxon>
    </lineage>
</organism>
<evidence type="ECO:0000256" key="2">
    <source>
        <dbReference type="ARBA" id="ARBA00022723"/>
    </source>
</evidence>
<comment type="caution">
    <text evidence="6">The sequence shown here is derived from an EMBL/GenBank/DDBJ whole genome shotgun (WGS) entry which is preliminary data.</text>
</comment>
<proteinExistence type="predicted"/>
<accession>A0A9N9KJD9</accession>
<evidence type="ECO:0000313" key="7">
    <source>
        <dbReference type="Proteomes" id="UP000789759"/>
    </source>
</evidence>
<reference evidence="6" key="1">
    <citation type="submission" date="2021-06" db="EMBL/GenBank/DDBJ databases">
        <authorList>
            <person name="Kallberg Y."/>
            <person name="Tangrot J."/>
            <person name="Rosling A."/>
        </authorList>
    </citation>
    <scope>NUCLEOTIDE SEQUENCE</scope>
    <source>
        <strain evidence="6">FL966</strain>
    </source>
</reference>
<comment type="subcellular location">
    <subcellularLocation>
        <location evidence="1">Nucleus</location>
    </subcellularLocation>
</comment>
<evidence type="ECO:0000256" key="5">
    <source>
        <dbReference type="ARBA" id="ARBA00023242"/>
    </source>
</evidence>
<protein>
    <submittedName>
        <fullName evidence="6">711_t:CDS:1</fullName>
    </submittedName>
</protein>
<keyword evidence="5" id="KW-0539">Nucleus</keyword>
<dbReference type="PANTHER" id="PTHR46481">
    <property type="entry name" value="ZINC FINGER BED DOMAIN-CONTAINING PROTEIN 4"/>
    <property type="match status" value="1"/>
</dbReference>
<dbReference type="InterPro" id="IPR052035">
    <property type="entry name" value="ZnF_BED_domain_contain"/>
</dbReference>
<gene>
    <name evidence="6" type="ORF">CPELLU_LOCUS20590</name>
</gene>
<dbReference type="GO" id="GO:0005634">
    <property type="term" value="C:nucleus"/>
    <property type="evidence" value="ECO:0007669"/>
    <property type="project" value="UniProtKB-SubCell"/>
</dbReference>
<sequence>VHICETIEKILKYWDLSEKVYSITTDSGSNMKKTVLNMDKVMWQRCCSHTLQLVIGKALLPVESLIARAKRLIDFFLRPKQSERLEEIQKKNPNMIRMEHKDGKRLWEINLTISEWELLKELLQVLGPFEEVSKTSIKLYYILMHRVIKEIKNIFKPNQINEDELYYDNIKYDAFDDHEEEEPQTQQPRIKLNIPVDTTGLLEKVKHNFYKILCYYYPDPMPQELLSALLDPRLKSLDYMNNINR</sequence>
<dbReference type="GO" id="GO:0008270">
    <property type="term" value="F:zinc ion binding"/>
    <property type="evidence" value="ECO:0007669"/>
    <property type="project" value="UniProtKB-KW"/>
</dbReference>
<feature type="non-terminal residue" evidence="6">
    <location>
        <position position="245"/>
    </location>
</feature>
<keyword evidence="7" id="KW-1185">Reference proteome</keyword>
<keyword evidence="2" id="KW-0479">Metal-binding</keyword>
<dbReference type="InterPro" id="IPR012337">
    <property type="entry name" value="RNaseH-like_sf"/>
</dbReference>
<name>A0A9N9KJD9_9GLOM</name>
<keyword evidence="4" id="KW-0862">Zinc</keyword>